<evidence type="ECO:0000256" key="2">
    <source>
        <dbReference type="HAMAP-Rule" id="MF_00048"/>
    </source>
</evidence>
<dbReference type="EMBL" id="JADIMO010000029">
    <property type="protein sequence ID" value="MBO8444544.1"/>
    <property type="molecule type" value="Genomic_DNA"/>
</dbReference>
<dbReference type="PANTHER" id="PTHR34039">
    <property type="entry name" value="UPF0102 PROTEIN YRAN"/>
    <property type="match status" value="1"/>
</dbReference>
<reference evidence="3" key="1">
    <citation type="submission" date="2020-10" db="EMBL/GenBank/DDBJ databases">
        <authorList>
            <person name="Gilroy R."/>
        </authorList>
    </citation>
    <scope>NUCLEOTIDE SEQUENCE</scope>
    <source>
        <strain evidence="3">D5-748</strain>
    </source>
</reference>
<gene>
    <name evidence="3" type="ORF">IAC23_02460</name>
</gene>
<dbReference type="PANTHER" id="PTHR34039:SF1">
    <property type="entry name" value="UPF0102 PROTEIN YRAN"/>
    <property type="match status" value="1"/>
</dbReference>
<dbReference type="Pfam" id="PF02021">
    <property type="entry name" value="UPF0102"/>
    <property type="match status" value="1"/>
</dbReference>
<dbReference type="CDD" id="cd20736">
    <property type="entry name" value="PoNe_Nuclease"/>
    <property type="match status" value="1"/>
</dbReference>
<reference evidence="3" key="2">
    <citation type="journal article" date="2021" name="PeerJ">
        <title>Extensive microbial diversity within the chicken gut microbiome revealed by metagenomics and culture.</title>
        <authorList>
            <person name="Gilroy R."/>
            <person name="Ravi A."/>
            <person name="Getino M."/>
            <person name="Pursley I."/>
            <person name="Horton D.L."/>
            <person name="Alikhan N.F."/>
            <person name="Baker D."/>
            <person name="Gharbi K."/>
            <person name="Hall N."/>
            <person name="Watson M."/>
            <person name="Adriaenssens E.M."/>
            <person name="Foster-Nyarko E."/>
            <person name="Jarju S."/>
            <person name="Secka A."/>
            <person name="Antonio M."/>
            <person name="Oren A."/>
            <person name="Chaudhuri R.R."/>
            <person name="La Ragione R."/>
            <person name="Hildebrand F."/>
            <person name="Pallen M.J."/>
        </authorList>
    </citation>
    <scope>NUCLEOTIDE SEQUENCE</scope>
    <source>
        <strain evidence="3">D5-748</strain>
    </source>
</reference>
<dbReference type="AlphaFoldDB" id="A0A9D9EB92"/>
<name>A0A9D9EB92_9BACT</name>
<accession>A0A9D9EB92</accession>
<dbReference type="InterPro" id="IPR003509">
    <property type="entry name" value="UPF0102_YraN-like"/>
</dbReference>
<dbReference type="InterPro" id="IPR011335">
    <property type="entry name" value="Restrct_endonuc-II-like"/>
</dbReference>
<organism evidence="3 4">
    <name type="scientific">Candidatus Cryptobacteroides merdavium</name>
    <dbReference type="NCBI Taxonomy" id="2840769"/>
    <lineage>
        <taxon>Bacteria</taxon>
        <taxon>Pseudomonadati</taxon>
        <taxon>Bacteroidota</taxon>
        <taxon>Bacteroidia</taxon>
        <taxon>Bacteroidales</taxon>
        <taxon>Candidatus Cryptobacteroides</taxon>
    </lineage>
</organism>
<sequence>MDDRKDKGREGKVGRHGEDLVCRYLMDAGHTILERNWRYGHLEIDIISMDGNGIHFVEVKSRRTPVQADPAESVNAAKQKRIAAAASGYLRQKGFGEVECFFDVAAVIFDGKGTEIRYCPQAYIPMFV</sequence>
<evidence type="ECO:0000313" key="3">
    <source>
        <dbReference type="EMBL" id="MBO8444544.1"/>
    </source>
</evidence>
<dbReference type="Gene3D" id="3.40.1350.10">
    <property type="match status" value="1"/>
</dbReference>
<dbReference type="GO" id="GO:0003676">
    <property type="term" value="F:nucleic acid binding"/>
    <property type="evidence" value="ECO:0007669"/>
    <property type="project" value="InterPro"/>
</dbReference>
<proteinExistence type="inferred from homology"/>
<evidence type="ECO:0000256" key="1">
    <source>
        <dbReference type="ARBA" id="ARBA00006738"/>
    </source>
</evidence>
<protein>
    <recommendedName>
        <fullName evidence="2">UPF0102 protein IAC23_02460</fullName>
    </recommendedName>
</protein>
<dbReference type="Proteomes" id="UP000823619">
    <property type="component" value="Unassembled WGS sequence"/>
</dbReference>
<dbReference type="InterPro" id="IPR011856">
    <property type="entry name" value="tRNA_endonuc-like_dom_sf"/>
</dbReference>
<dbReference type="SUPFAM" id="SSF52980">
    <property type="entry name" value="Restriction endonuclease-like"/>
    <property type="match status" value="1"/>
</dbReference>
<comment type="caution">
    <text evidence="3">The sequence shown here is derived from an EMBL/GenBank/DDBJ whole genome shotgun (WGS) entry which is preliminary data.</text>
</comment>
<dbReference type="HAMAP" id="MF_00048">
    <property type="entry name" value="UPF0102"/>
    <property type="match status" value="1"/>
</dbReference>
<evidence type="ECO:0000313" key="4">
    <source>
        <dbReference type="Proteomes" id="UP000823619"/>
    </source>
</evidence>
<comment type="similarity">
    <text evidence="1 2">Belongs to the UPF0102 family.</text>
</comment>